<evidence type="ECO:0000256" key="2">
    <source>
        <dbReference type="SAM" id="Phobius"/>
    </source>
</evidence>
<keyword evidence="2" id="KW-0472">Membrane</keyword>
<evidence type="ECO:0000313" key="4">
    <source>
        <dbReference type="Proteomes" id="UP000233766"/>
    </source>
</evidence>
<dbReference type="Proteomes" id="UP000233766">
    <property type="component" value="Unassembled WGS sequence"/>
</dbReference>
<keyword evidence="2" id="KW-1133">Transmembrane helix</keyword>
<evidence type="ECO:0000313" key="3">
    <source>
        <dbReference type="EMBL" id="PKV81753.1"/>
    </source>
</evidence>
<feature type="region of interest" description="Disordered" evidence="1">
    <location>
        <begin position="140"/>
        <end position="168"/>
    </location>
</feature>
<feature type="transmembrane region" description="Helical" evidence="2">
    <location>
        <begin position="76"/>
        <end position="93"/>
    </location>
</feature>
<accession>A0A2N3VJG7</accession>
<dbReference type="AlphaFoldDB" id="A0A2N3VJG7"/>
<feature type="transmembrane region" description="Helical" evidence="2">
    <location>
        <begin position="29"/>
        <end position="50"/>
    </location>
</feature>
<proteinExistence type="predicted"/>
<name>A0A2N3VJG7_9NOCA</name>
<gene>
    <name evidence="3" type="ORF">ATK86_6224</name>
</gene>
<dbReference type="InterPro" id="IPR025341">
    <property type="entry name" value="DUF4247"/>
</dbReference>
<dbReference type="EMBL" id="PJMW01000002">
    <property type="protein sequence ID" value="PKV81753.1"/>
    <property type="molecule type" value="Genomic_DNA"/>
</dbReference>
<feature type="compositionally biased region" description="Gly residues" evidence="1">
    <location>
        <begin position="158"/>
        <end position="168"/>
    </location>
</feature>
<organism evidence="3 4">
    <name type="scientific">Nocardia fluminea</name>
    <dbReference type="NCBI Taxonomy" id="134984"/>
    <lineage>
        <taxon>Bacteria</taxon>
        <taxon>Bacillati</taxon>
        <taxon>Actinomycetota</taxon>
        <taxon>Actinomycetes</taxon>
        <taxon>Mycobacteriales</taxon>
        <taxon>Nocardiaceae</taxon>
        <taxon>Nocardia</taxon>
    </lineage>
</organism>
<protein>
    <submittedName>
        <fullName evidence="3">Uncharacterized protein DUF4247</fullName>
    </submittedName>
</protein>
<evidence type="ECO:0000256" key="1">
    <source>
        <dbReference type="SAM" id="MobiDB-lite"/>
    </source>
</evidence>
<sequence>MGRVSHQRSTDSCVAHRVRGVDSMNRTRWIIASLVAVVSVVVAVVVVVVLTRDEDPRDFVAEKYRRAQQLDQANNGLAYLATAAPAAVAATIAKATDPRDRRNTGDNHYLRFDNDLIAVSPHAGGSLVLVDSYANGTRRHHAHTSGYGWTSGSAAGDYRGGGSDNGGK</sequence>
<comment type="caution">
    <text evidence="3">The sequence shown here is derived from an EMBL/GenBank/DDBJ whole genome shotgun (WGS) entry which is preliminary data.</text>
</comment>
<keyword evidence="4" id="KW-1185">Reference proteome</keyword>
<dbReference type="Pfam" id="PF14042">
    <property type="entry name" value="DUF4247"/>
    <property type="match status" value="1"/>
</dbReference>
<reference evidence="3 4" key="1">
    <citation type="submission" date="2017-12" db="EMBL/GenBank/DDBJ databases">
        <title>Sequencing the genomes of 1000 Actinobacteria strains.</title>
        <authorList>
            <person name="Klenk H.-P."/>
        </authorList>
    </citation>
    <scope>NUCLEOTIDE SEQUENCE [LARGE SCALE GENOMIC DNA]</scope>
    <source>
        <strain evidence="3 4">DSM 44489</strain>
    </source>
</reference>
<keyword evidence="2" id="KW-0812">Transmembrane</keyword>